<name>A0A220VGS8_9GAMM</name>
<dbReference type="PANTHER" id="PTHR33677:SF5">
    <property type="entry name" value="TRANSCRIPTIONAL REPRESSOR FRMR"/>
    <property type="match status" value="1"/>
</dbReference>
<sequence length="91" mass="10204">MAHTLKDRVKLLNRAKRIRGQIDGVIRMLESDGDCTKILNTIVASRGAINGFLAELIEGHIMDHVLNPHTATDEQLKSAEELNVIIKKYIK</sequence>
<dbReference type="CDD" id="cd10153">
    <property type="entry name" value="RcnR-FrmR-like_DUF156"/>
    <property type="match status" value="1"/>
</dbReference>
<dbReference type="InterPro" id="IPR003735">
    <property type="entry name" value="Metal_Tscrpt_repr"/>
</dbReference>
<reference evidence="2 3" key="1">
    <citation type="journal article" date="2016" name="Int. J. Syst. Evol. Microbiol.">
        <title>Paraphotobacterium marinum gen. nov., sp. nov., a member of the family Vibrionaceae, isolated from surface seawater.</title>
        <authorList>
            <person name="Huang Z."/>
            <person name="Dong C."/>
            <person name="Shao Z."/>
        </authorList>
    </citation>
    <scope>NUCLEOTIDE SEQUENCE [LARGE SCALE GENOMIC DNA]</scope>
    <source>
        <strain evidence="2 3">NSCS20N07D</strain>
    </source>
</reference>
<accession>A0A220VGS8</accession>
<dbReference type="GO" id="GO:0003677">
    <property type="term" value="F:DNA binding"/>
    <property type="evidence" value="ECO:0007669"/>
    <property type="project" value="InterPro"/>
</dbReference>
<dbReference type="OrthoDB" id="9806052at2"/>
<comment type="similarity">
    <text evidence="1">Belongs to the FrmR/RcnR family.</text>
</comment>
<evidence type="ECO:0000313" key="3">
    <source>
        <dbReference type="Proteomes" id="UP000242175"/>
    </source>
</evidence>
<dbReference type="InterPro" id="IPR038390">
    <property type="entry name" value="Metal_Tscrpt_repr_sf"/>
</dbReference>
<dbReference type="Pfam" id="PF02583">
    <property type="entry name" value="Trns_repr_metal"/>
    <property type="match status" value="1"/>
</dbReference>
<dbReference type="Gene3D" id="1.20.58.1000">
    <property type="entry name" value="Metal-sensitive repressor, helix protomer"/>
    <property type="match status" value="1"/>
</dbReference>
<dbReference type="AlphaFoldDB" id="A0A220VGS8"/>
<dbReference type="KEGG" id="pmai:CF386_11105"/>
<dbReference type="EMBL" id="CP022356">
    <property type="protein sequence ID" value="ASK79594.1"/>
    <property type="molecule type" value="Genomic_DNA"/>
</dbReference>
<dbReference type="RefSeq" id="WP_089074502.1">
    <property type="nucleotide sequence ID" value="NZ_CBCSAM010000008.1"/>
</dbReference>
<gene>
    <name evidence="2" type="ORF">CF386_11105</name>
</gene>
<dbReference type="GO" id="GO:0045892">
    <property type="term" value="P:negative regulation of DNA-templated transcription"/>
    <property type="evidence" value="ECO:0007669"/>
    <property type="project" value="UniProtKB-ARBA"/>
</dbReference>
<protein>
    <submittedName>
        <fullName evidence="2">Transcriptional regulator</fullName>
    </submittedName>
</protein>
<dbReference type="GO" id="GO:0046872">
    <property type="term" value="F:metal ion binding"/>
    <property type="evidence" value="ECO:0007669"/>
    <property type="project" value="InterPro"/>
</dbReference>
<dbReference type="Proteomes" id="UP000242175">
    <property type="component" value="Chromosome small"/>
</dbReference>
<proteinExistence type="inferred from homology"/>
<evidence type="ECO:0000256" key="1">
    <source>
        <dbReference type="ARBA" id="ARBA00005260"/>
    </source>
</evidence>
<evidence type="ECO:0000313" key="2">
    <source>
        <dbReference type="EMBL" id="ASK79594.1"/>
    </source>
</evidence>
<dbReference type="PANTHER" id="PTHR33677">
    <property type="entry name" value="TRANSCRIPTIONAL REPRESSOR FRMR-RELATED"/>
    <property type="match status" value="1"/>
</dbReference>
<organism evidence="2 3">
    <name type="scientific">Paraphotobacterium marinum</name>
    <dbReference type="NCBI Taxonomy" id="1755811"/>
    <lineage>
        <taxon>Bacteria</taxon>
        <taxon>Pseudomonadati</taxon>
        <taxon>Pseudomonadota</taxon>
        <taxon>Gammaproteobacteria</taxon>
        <taxon>Vibrionales</taxon>
        <taxon>Vibrionaceae</taxon>
        <taxon>Paraphotobacterium</taxon>
    </lineage>
</organism>
<keyword evidence="3" id="KW-1185">Reference proteome</keyword>